<evidence type="ECO:0000313" key="2">
    <source>
        <dbReference type="Proteomes" id="UP000054477"/>
    </source>
</evidence>
<gene>
    <name evidence="1" type="ORF">K443DRAFT_9800</name>
</gene>
<proteinExistence type="predicted"/>
<dbReference type="Proteomes" id="UP000054477">
    <property type="component" value="Unassembled WGS sequence"/>
</dbReference>
<dbReference type="HOGENOM" id="CLU_593210_0_0_1"/>
<name>A0A0C9X894_9AGAR</name>
<organism evidence="1 2">
    <name type="scientific">Laccaria amethystina LaAM-08-1</name>
    <dbReference type="NCBI Taxonomy" id="1095629"/>
    <lineage>
        <taxon>Eukaryota</taxon>
        <taxon>Fungi</taxon>
        <taxon>Dikarya</taxon>
        <taxon>Basidiomycota</taxon>
        <taxon>Agaricomycotina</taxon>
        <taxon>Agaricomycetes</taxon>
        <taxon>Agaricomycetidae</taxon>
        <taxon>Agaricales</taxon>
        <taxon>Agaricineae</taxon>
        <taxon>Hydnangiaceae</taxon>
        <taxon>Laccaria</taxon>
    </lineage>
</organism>
<reference evidence="2" key="2">
    <citation type="submission" date="2015-01" db="EMBL/GenBank/DDBJ databases">
        <title>Evolutionary Origins and Diversification of the Mycorrhizal Mutualists.</title>
        <authorList>
            <consortium name="DOE Joint Genome Institute"/>
            <consortium name="Mycorrhizal Genomics Consortium"/>
            <person name="Kohler A."/>
            <person name="Kuo A."/>
            <person name="Nagy L.G."/>
            <person name="Floudas D."/>
            <person name="Copeland A."/>
            <person name="Barry K.W."/>
            <person name="Cichocki N."/>
            <person name="Veneault-Fourrey C."/>
            <person name="LaButti K."/>
            <person name="Lindquist E.A."/>
            <person name="Lipzen A."/>
            <person name="Lundell T."/>
            <person name="Morin E."/>
            <person name="Murat C."/>
            <person name="Riley R."/>
            <person name="Ohm R."/>
            <person name="Sun H."/>
            <person name="Tunlid A."/>
            <person name="Henrissat B."/>
            <person name="Grigoriev I.V."/>
            <person name="Hibbett D.S."/>
            <person name="Martin F."/>
        </authorList>
    </citation>
    <scope>NUCLEOTIDE SEQUENCE [LARGE SCALE GENOMIC DNA]</scope>
    <source>
        <strain evidence="2">LaAM-08-1</strain>
    </source>
</reference>
<dbReference type="InterPro" id="IPR027796">
    <property type="entry name" value="OTT_1508_deam-like"/>
</dbReference>
<evidence type="ECO:0000313" key="1">
    <source>
        <dbReference type="EMBL" id="KIJ97603.1"/>
    </source>
</evidence>
<dbReference type="Pfam" id="PF14441">
    <property type="entry name" value="OTT_1508_deam"/>
    <property type="match status" value="1"/>
</dbReference>
<dbReference type="AlphaFoldDB" id="A0A0C9X894"/>
<accession>A0A0C9X894</accession>
<dbReference type="EMBL" id="KN838689">
    <property type="protein sequence ID" value="KIJ97603.1"/>
    <property type="molecule type" value="Genomic_DNA"/>
</dbReference>
<protein>
    <submittedName>
        <fullName evidence="1">Uncharacterized protein</fullName>
    </submittedName>
</protein>
<keyword evidence="2" id="KW-1185">Reference proteome</keyword>
<sequence length="461" mass="52289">MALITQDTYNSLLRSIHGQLSVPGPPGHKSNFHNCSNTCHLNLQVADALAYLSVFEASWPKIAISIVRRSEEVTLSVAANGVVPERSLTHLRKVWDELQEIHRASKPVSTVSRAPPRRSPEALTREFLLGILDFSFPRFAKCVHYWAKYILSFFLPCIKEKMIIEKNNQALEMVETLNNAYLSLLRLTAKPLPSKIPRQTLNETLRTLHGVNRDWEGHLDDFAEASSLVLKWEKISDGIPFRQCLRTILAILHAGNKLLSISSNYPTILDGNLQIVQVAPCMQSFCIPVSPNVFQPLIPSWIEPETAEHISKELRYYLLQWGSEEMLGESFQLKVEDKPCHAECNLFLHHIKQGVKGSPTKFVFGSSSPSCYACNNFFLAYNHAVDVSPSPGSCKFFVSRTHRKLDATWISPPLNLLDESLRSAIEKAAISEMQEDLLKYIIKRAEEWETLMFITERDSWT</sequence>
<reference evidence="1 2" key="1">
    <citation type="submission" date="2014-04" db="EMBL/GenBank/DDBJ databases">
        <authorList>
            <consortium name="DOE Joint Genome Institute"/>
            <person name="Kuo A."/>
            <person name="Kohler A."/>
            <person name="Nagy L.G."/>
            <person name="Floudas D."/>
            <person name="Copeland A."/>
            <person name="Barry K.W."/>
            <person name="Cichocki N."/>
            <person name="Veneault-Fourrey C."/>
            <person name="LaButti K."/>
            <person name="Lindquist E.A."/>
            <person name="Lipzen A."/>
            <person name="Lundell T."/>
            <person name="Morin E."/>
            <person name="Murat C."/>
            <person name="Sun H."/>
            <person name="Tunlid A."/>
            <person name="Henrissat B."/>
            <person name="Grigoriev I.V."/>
            <person name="Hibbett D.S."/>
            <person name="Martin F."/>
            <person name="Nordberg H.P."/>
            <person name="Cantor M.N."/>
            <person name="Hua S.X."/>
        </authorList>
    </citation>
    <scope>NUCLEOTIDE SEQUENCE [LARGE SCALE GENOMIC DNA]</scope>
    <source>
        <strain evidence="1 2">LaAM-08-1</strain>
    </source>
</reference>